<evidence type="ECO:0000256" key="7">
    <source>
        <dbReference type="ARBA" id="ARBA00048478"/>
    </source>
</evidence>
<dbReference type="InterPro" id="IPR027417">
    <property type="entry name" value="P-loop_NTPase"/>
</dbReference>
<evidence type="ECO:0000259" key="9">
    <source>
        <dbReference type="Pfam" id="PF02224"/>
    </source>
</evidence>
<dbReference type="HAMAP" id="MF_00238">
    <property type="entry name" value="Cytidyl_kinase_type1"/>
    <property type="match status" value="1"/>
</dbReference>
<dbReference type="CDD" id="cd02020">
    <property type="entry name" value="CMPK"/>
    <property type="match status" value="1"/>
</dbReference>
<dbReference type="RefSeq" id="WP_204720949.1">
    <property type="nucleotide sequence ID" value="NZ_JACSNR010000006.1"/>
</dbReference>
<evidence type="ECO:0000256" key="8">
    <source>
        <dbReference type="HAMAP-Rule" id="MF_00238"/>
    </source>
</evidence>
<evidence type="ECO:0000256" key="6">
    <source>
        <dbReference type="ARBA" id="ARBA00047615"/>
    </source>
</evidence>
<sequence>MTAIAIDGPAGAGKSTIARALARKLGYIYVDTGALYRSIGLYCTEAGVPLEDKAAVTAALEQIRVELRYVDGVQRVLLNGRDVSEEIRRPEISLAASSVSAMDTVRAFLFDLQRNMALEHDVVMDGRDIGTVVLPDAQVKIYLTASAEERTRRRMAEYEAKGLHADFEELLREVNLRDEQDKNRAVAPLRKAEDAVELDSTCMNAEEVLAAIETIVKERNA</sequence>
<evidence type="ECO:0000313" key="11">
    <source>
        <dbReference type="Proteomes" id="UP000724149"/>
    </source>
</evidence>
<evidence type="ECO:0000256" key="2">
    <source>
        <dbReference type="ARBA" id="ARBA00022679"/>
    </source>
</evidence>
<dbReference type="EC" id="2.7.4.25" evidence="8"/>
<reference evidence="10 11" key="1">
    <citation type="journal article" date="2021" name="Sci. Rep.">
        <title>The distribution of antibiotic resistance genes in chicken gut microbiota commensals.</title>
        <authorList>
            <person name="Juricova H."/>
            <person name="Matiasovicova J."/>
            <person name="Kubasova T."/>
            <person name="Cejkova D."/>
            <person name="Rychlik I."/>
        </authorList>
    </citation>
    <scope>NUCLEOTIDE SEQUENCE [LARGE SCALE GENOMIC DNA]</scope>
    <source>
        <strain evidence="10 11">An564</strain>
    </source>
</reference>
<comment type="similarity">
    <text evidence="1 8">Belongs to the cytidylate kinase family. Type 1 subfamily.</text>
</comment>
<evidence type="ECO:0000256" key="3">
    <source>
        <dbReference type="ARBA" id="ARBA00022741"/>
    </source>
</evidence>
<comment type="subcellular location">
    <subcellularLocation>
        <location evidence="8">Cytoplasm</location>
    </subcellularLocation>
</comment>
<feature type="domain" description="Cytidylate kinase" evidence="9">
    <location>
        <begin position="4"/>
        <end position="217"/>
    </location>
</feature>
<keyword evidence="2 8" id="KW-0808">Transferase</keyword>
<feature type="binding site" evidence="8">
    <location>
        <begin position="8"/>
        <end position="16"/>
    </location>
    <ligand>
        <name>ATP</name>
        <dbReference type="ChEBI" id="CHEBI:30616"/>
    </ligand>
</feature>
<keyword evidence="8" id="KW-0963">Cytoplasm</keyword>
<name>A0ABS2GN30_9FIRM</name>
<dbReference type="Proteomes" id="UP000724149">
    <property type="component" value="Unassembled WGS sequence"/>
</dbReference>
<comment type="caution">
    <text evidence="10">The sequence shown here is derived from an EMBL/GenBank/DDBJ whole genome shotgun (WGS) entry which is preliminary data.</text>
</comment>
<evidence type="ECO:0000256" key="1">
    <source>
        <dbReference type="ARBA" id="ARBA00009427"/>
    </source>
</evidence>
<dbReference type="Pfam" id="PF02224">
    <property type="entry name" value="Cytidylate_kin"/>
    <property type="match status" value="1"/>
</dbReference>
<accession>A0ABS2GN30</accession>
<evidence type="ECO:0000256" key="5">
    <source>
        <dbReference type="ARBA" id="ARBA00022840"/>
    </source>
</evidence>
<proteinExistence type="inferred from homology"/>
<protein>
    <recommendedName>
        <fullName evidence="8">Cytidylate kinase</fullName>
        <shortName evidence="8">CK</shortName>
        <ecNumber evidence="8">2.7.4.25</ecNumber>
    </recommendedName>
    <alternativeName>
        <fullName evidence="8">Cytidine monophosphate kinase</fullName>
        <shortName evidence="8">CMP kinase</shortName>
    </alternativeName>
</protein>
<evidence type="ECO:0000256" key="4">
    <source>
        <dbReference type="ARBA" id="ARBA00022777"/>
    </source>
</evidence>
<dbReference type="Gene3D" id="3.40.50.300">
    <property type="entry name" value="P-loop containing nucleotide triphosphate hydrolases"/>
    <property type="match status" value="1"/>
</dbReference>
<organism evidence="10 11">
    <name type="scientific">Hydrogenoanaerobacterium saccharovorans</name>
    <dbReference type="NCBI Taxonomy" id="474960"/>
    <lineage>
        <taxon>Bacteria</taxon>
        <taxon>Bacillati</taxon>
        <taxon>Bacillota</taxon>
        <taxon>Clostridia</taxon>
        <taxon>Eubacteriales</taxon>
        <taxon>Oscillospiraceae</taxon>
        <taxon>Hydrogenoanaerobacterium</taxon>
    </lineage>
</organism>
<dbReference type="SUPFAM" id="SSF52540">
    <property type="entry name" value="P-loop containing nucleoside triphosphate hydrolases"/>
    <property type="match status" value="1"/>
</dbReference>
<keyword evidence="4 8" id="KW-0418">Kinase</keyword>
<gene>
    <name evidence="8" type="primary">cmk</name>
    <name evidence="10" type="ORF">H9X81_07400</name>
</gene>
<comment type="catalytic activity">
    <reaction evidence="6 8">
        <text>dCMP + ATP = dCDP + ADP</text>
        <dbReference type="Rhea" id="RHEA:25094"/>
        <dbReference type="ChEBI" id="CHEBI:30616"/>
        <dbReference type="ChEBI" id="CHEBI:57566"/>
        <dbReference type="ChEBI" id="CHEBI:58593"/>
        <dbReference type="ChEBI" id="CHEBI:456216"/>
        <dbReference type="EC" id="2.7.4.25"/>
    </reaction>
</comment>
<keyword evidence="11" id="KW-1185">Reference proteome</keyword>
<evidence type="ECO:0000313" key="10">
    <source>
        <dbReference type="EMBL" id="MBM6923513.1"/>
    </source>
</evidence>
<dbReference type="EMBL" id="JACSNR010000006">
    <property type="protein sequence ID" value="MBM6923513.1"/>
    <property type="molecule type" value="Genomic_DNA"/>
</dbReference>
<dbReference type="PANTHER" id="PTHR21299">
    <property type="entry name" value="CYTIDYLATE KINASE/PANTOATE-BETA-ALANINE LIGASE"/>
    <property type="match status" value="1"/>
</dbReference>
<dbReference type="NCBIfam" id="TIGR00017">
    <property type="entry name" value="cmk"/>
    <property type="match status" value="1"/>
</dbReference>
<dbReference type="PANTHER" id="PTHR21299:SF2">
    <property type="entry name" value="CYTIDYLATE KINASE"/>
    <property type="match status" value="1"/>
</dbReference>
<dbReference type="GO" id="GO:0016301">
    <property type="term" value="F:kinase activity"/>
    <property type="evidence" value="ECO:0007669"/>
    <property type="project" value="UniProtKB-KW"/>
</dbReference>
<keyword evidence="3 8" id="KW-0547">Nucleotide-binding</keyword>
<keyword evidence="5 8" id="KW-0067">ATP-binding</keyword>
<comment type="catalytic activity">
    <reaction evidence="7 8">
        <text>CMP + ATP = CDP + ADP</text>
        <dbReference type="Rhea" id="RHEA:11600"/>
        <dbReference type="ChEBI" id="CHEBI:30616"/>
        <dbReference type="ChEBI" id="CHEBI:58069"/>
        <dbReference type="ChEBI" id="CHEBI:60377"/>
        <dbReference type="ChEBI" id="CHEBI:456216"/>
        <dbReference type="EC" id="2.7.4.25"/>
    </reaction>
</comment>
<dbReference type="InterPro" id="IPR003136">
    <property type="entry name" value="Cytidylate_kin"/>
</dbReference>
<dbReference type="InterPro" id="IPR011994">
    <property type="entry name" value="Cytidylate_kinase_dom"/>
</dbReference>